<evidence type="ECO:0000313" key="1">
    <source>
        <dbReference type="EMBL" id="KAH1176363.1"/>
    </source>
</evidence>
<protein>
    <submittedName>
        <fullName evidence="1">Uncharacterized protein</fullName>
    </submittedName>
</protein>
<proteinExistence type="predicted"/>
<gene>
    <name evidence="1" type="ORF">KIL84_021097</name>
</gene>
<dbReference type="EMBL" id="JAHDVG010000475">
    <property type="protein sequence ID" value="KAH1176363.1"/>
    <property type="molecule type" value="Genomic_DNA"/>
</dbReference>
<comment type="caution">
    <text evidence="1">The sequence shown here is derived from an EMBL/GenBank/DDBJ whole genome shotgun (WGS) entry which is preliminary data.</text>
</comment>
<dbReference type="AlphaFoldDB" id="A0A9D3XBK2"/>
<reference evidence="1" key="1">
    <citation type="submission" date="2021-09" db="EMBL/GenBank/DDBJ databases">
        <title>The genome of Mauremys mutica provides insights into the evolution of semi-aquatic lifestyle.</title>
        <authorList>
            <person name="Gong S."/>
            <person name="Gao Y."/>
        </authorList>
    </citation>
    <scope>NUCLEOTIDE SEQUENCE</scope>
    <source>
        <strain evidence="1">MM-2020</strain>
        <tissue evidence="1">Muscle</tissue>
    </source>
</reference>
<sequence>MGDAMNAMYLAEHIQDSVAEEPTEEFLSQGTPSRCSMLGSWPNAGPGHSSNMEHRCLKKPYVGTWRKAGQFSEAPRAQPLGQKPCLKVQSWVPMVTCSRALQAAGG</sequence>
<accession>A0A9D3XBK2</accession>
<evidence type="ECO:0000313" key="2">
    <source>
        <dbReference type="Proteomes" id="UP000827986"/>
    </source>
</evidence>
<organism evidence="1 2">
    <name type="scientific">Mauremys mutica</name>
    <name type="common">yellowpond turtle</name>
    <dbReference type="NCBI Taxonomy" id="74926"/>
    <lineage>
        <taxon>Eukaryota</taxon>
        <taxon>Metazoa</taxon>
        <taxon>Chordata</taxon>
        <taxon>Craniata</taxon>
        <taxon>Vertebrata</taxon>
        <taxon>Euteleostomi</taxon>
        <taxon>Archelosauria</taxon>
        <taxon>Testudinata</taxon>
        <taxon>Testudines</taxon>
        <taxon>Cryptodira</taxon>
        <taxon>Durocryptodira</taxon>
        <taxon>Testudinoidea</taxon>
        <taxon>Geoemydidae</taxon>
        <taxon>Geoemydinae</taxon>
        <taxon>Mauremys</taxon>
    </lineage>
</organism>
<keyword evidence="2" id="KW-1185">Reference proteome</keyword>
<dbReference type="Proteomes" id="UP000827986">
    <property type="component" value="Unassembled WGS sequence"/>
</dbReference>
<name>A0A9D3XBK2_9SAUR</name>